<organism evidence="1 2">
    <name type="scientific">Hypoxylon rubiginosum</name>
    <dbReference type="NCBI Taxonomy" id="110542"/>
    <lineage>
        <taxon>Eukaryota</taxon>
        <taxon>Fungi</taxon>
        <taxon>Dikarya</taxon>
        <taxon>Ascomycota</taxon>
        <taxon>Pezizomycotina</taxon>
        <taxon>Sordariomycetes</taxon>
        <taxon>Xylariomycetidae</taxon>
        <taxon>Xylariales</taxon>
        <taxon>Hypoxylaceae</taxon>
        <taxon>Hypoxylon</taxon>
    </lineage>
</organism>
<dbReference type="Proteomes" id="UP001497680">
    <property type="component" value="Unassembled WGS sequence"/>
</dbReference>
<comment type="caution">
    <text evidence="1">The sequence shown here is derived from an EMBL/GenBank/DDBJ whole genome shotgun (WGS) entry which is preliminary data.</text>
</comment>
<sequence>MAHFDEPLESDLSRFTHVYYLLAVECQGSFVLHHWPKPVGIDTALDRIPHVVIPTGHDLHSLVRVKGYNILGTFAVPPPTGACGFKDAAAIENGINEFLTSLVDNVGPGISPVNNAISRLARAPFDPPSRGRGLPVQIFAVPVHTNAADAIFPRPGREILWNWVDEEDPLPMMGHCWQLDVDDAIADARLWVGGRFRLLARSVPVDLGDSDTRWR</sequence>
<proteinExistence type="predicted"/>
<evidence type="ECO:0000313" key="1">
    <source>
        <dbReference type="EMBL" id="KAI6081102.1"/>
    </source>
</evidence>
<evidence type="ECO:0000313" key="2">
    <source>
        <dbReference type="Proteomes" id="UP001497680"/>
    </source>
</evidence>
<keyword evidence="2" id="KW-1185">Reference proteome</keyword>
<gene>
    <name evidence="1" type="ORF">F4821DRAFT_265274</name>
</gene>
<accession>A0ACC0CL94</accession>
<protein>
    <submittedName>
        <fullName evidence="1">Uncharacterized protein</fullName>
    </submittedName>
</protein>
<name>A0ACC0CL94_9PEZI</name>
<reference evidence="1 2" key="1">
    <citation type="journal article" date="2022" name="New Phytol.">
        <title>Ecological generalism drives hyperdiversity of secondary metabolite gene clusters in xylarialean endophytes.</title>
        <authorList>
            <person name="Franco M.E.E."/>
            <person name="Wisecaver J.H."/>
            <person name="Arnold A.E."/>
            <person name="Ju Y.M."/>
            <person name="Slot J.C."/>
            <person name="Ahrendt S."/>
            <person name="Moore L.P."/>
            <person name="Eastman K.E."/>
            <person name="Scott K."/>
            <person name="Konkel Z."/>
            <person name="Mondo S.J."/>
            <person name="Kuo A."/>
            <person name="Hayes R.D."/>
            <person name="Haridas S."/>
            <person name="Andreopoulos B."/>
            <person name="Riley R."/>
            <person name="LaButti K."/>
            <person name="Pangilinan J."/>
            <person name="Lipzen A."/>
            <person name="Amirebrahimi M."/>
            <person name="Yan J."/>
            <person name="Adam C."/>
            <person name="Keymanesh K."/>
            <person name="Ng V."/>
            <person name="Louie K."/>
            <person name="Northen T."/>
            <person name="Drula E."/>
            <person name="Henrissat B."/>
            <person name="Hsieh H.M."/>
            <person name="Youens-Clark K."/>
            <person name="Lutzoni F."/>
            <person name="Miadlikowska J."/>
            <person name="Eastwood D.C."/>
            <person name="Hamelin R.C."/>
            <person name="Grigoriev I.V."/>
            <person name="U'Ren J.M."/>
        </authorList>
    </citation>
    <scope>NUCLEOTIDE SEQUENCE [LARGE SCALE GENOMIC DNA]</scope>
    <source>
        <strain evidence="1 2">ER1909</strain>
    </source>
</reference>
<dbReference type="EMBL" id="MU394408">
    <property type="protein sequence ID" value="KAI6081102.1"/>
    <property type="molecule type" value="Genomic_DNA"/>
</dbReference>